<evidence type="ECO:0000313" key="1">
    <source>
        <dbReference type="EnsemblMetazoa" id="AALB014871-PA"/>
    </source>
</evidence>
<proteinExistence type="predicted"/>
<sequence length="35" mass="4244">MILFNSCVCKRLLSFEWEKMITLTQEDITFMNTTR</sequence>
<dbReference type="AlphaFoldDB" id="A0A182FZ49"/>
<keyword evidence="2" id="KW-1185">Reference proteome</keyword>
<reference evidence="1 2" key="1">
    <citation type="journal article" date="2017" name="G3 (Bethesda)">
        <title>The Physical Genome Mapping of Anopheles albimanus Corrected Scaffold Misassemblies and Identified Interarm Rearrangements in Genus Anopheles.</title>
        <authorList>
            <person name="Artemov G.N."/>
            <person name="Peery A.N."/>
            <person name="Jiang X."/>
            <person name="Tu Z."/>
            <person name="Stegniy V.N."/>
            <person name="Sharakhova M.V."/>
            <person name="Sharakhov I.V."/>
        </authorList>
    </citation>
    <scope>NUCLEOTIDE SEQUENCE [LARGE SCALE GENOMIC DNA]</scope>
    <source>
        <strain evidence="1 2">ALBI9_A</strain>
    </source>
</reference>
<dbReference type="EnsemblMetazoa" id="AALB014871-RA">
    <property type="protein sequence ID" value="AALB014871-PA"/>
    <property type="gene ID" value="AALB014871"/>
</dbReference>
<accession>A0A182FZ49</accession>
<dbReference type="Proteomes" id="UP000069272">
    <property type="component" value="Chromosome 2R"/>
</dbReference>
<reference evidence="1" key="2">
    <citation type="submission" date="2022-08" db="UniProtKB">
        <authorList>
            <consortium name="EnsemblMetazoa"/>
        </authorList>
    </citation>
    <scope>IDENTIFICATION</scope>
    <source>
        <strain evidence="1">STECLA/ALBI9_A</strain>
    </source>
</reference>
<evidence type="ECO:0000313" key="2">
    <source>
        <dbReference type="Proteomes" id="UP000069272"/>
    </source>
</evidence>
<dbReference type="VEuPathDB" id="VectorBase:AALB014871"/>
<organism evidence="1 2">
    <name type="scientific">Anopheles albimanus</name>
    <name type="common">New world malaria mosquito</name>
    <dbReference type="NCBI Taxonomy" id="7167"/>
    <lineage>
        <taxon>Eukaryota</taxon>
        <taxon>Metazoa</taxon>
        <taxon>Ecdysozoa</taxon>
        <taxon>Arthropoda</taxon>
        <taxon>Hexapoda</taxon>
        <taxon>Insecta</taxon>
        <taxon>Pterygota</taxon>
        <taxon>Neoptera</taxon>
        <taxon>Endopterygota</taxon>
        <taxon>Diptera</taxon>
        <taxon>Nematocera</taxon>
        <taxon>Culicoidea</taxon>
        <taxon>Culicidae</taxon>
        <taxon>Anophelinae</taxon>
        <taxon>Anopheles</taxon>
    </lineage>
</organism>
<protein>
    <submittedName>
        <fullName evidence="1">Uncharacterized protein</fullName>
    </submittedName>
</protein>
<name>A0A182FZ49_ANOAL</name>